<reference evidence="2" key="2">
    <citation type="submission" date="2022-01" db="EMBL/GenBank/DDBJ databases">
        <authorList>
            <person name="Yamashiro T."/>
            <person name="Shiraishi A."/>
            <person name="Satake H."/>
            <person name="Nakayama K."/>
        </authorList>
    </citation>
    <scope>NUCLEOTIDE SEQUENCE</scope>
</reference>
<organism evidence="2 3">
    <name type="scientific">Tanacetum coccineum</name>
    <dbReference type="NCBI Taxonomy" id="301880"/>
    <lineage>
        <taxon>Eukaryota</taxon>
        <taxon>Viridiplantae</taxon>
        <taxon>Streptophyta</taxon>
        <taxon>Embryophyta</taxon>
        <taxon>Tracheophyta</taxon>
        <taxon>Spermatophyta</taxon>
        <taxon>Magnoliopsida</taxon>
        <taxon>eudicotyledons</taxon>
        <taxon>Gunneridae</taxon>
        <taxon>Pentapetalae</taxon>
        <taxon>asterids</taxon>
        <taxon>campanulids</taxon>
        <taxon>Asterales</taxon>
        <taxon>Asteraceae</taxon>
        <taxon>Asteroideae</taxon>
        <taxon>Anthemideae</taxon>
        <taxon>Anthemidinae</taxon>
        <taxon>Tanacetum</taxon>
    </lineage>
</organism>
<feature type="region of interest" description="Disordered" evidence="1">
    <location>
        <begin position="274"/>
        <end position="296"/>
    </location>
</feature>
<evidence type="ECO:0000256" key="1">
    <source>
        <dbReference type="SAM" id="MobiDB-lite"/>
    </source>
</evidence>
<name>A0ABQ5EQC9_9ASTR</name>
<proteinExistence type="predicted"/>
<sequence length="302" mass="33617">MVAVTGDDIGVGTSAVVVAGFSYDDIGVGTSAVVVAGFARITREAAATIVSNNKANKAQGTMNNYKANVSAGSFVSVVNGVDNPLISPSPALVLGCINECDFSKCTMGRVKDLNSVANLKVVLAEEGFEDVTPFYLGGRWVMFECNTVKVKRNLMNHTGFCSWFHDILEVPQDFVSDERVVWVDIEGIPLYAWKRETFKKIGKKWGETVDIEDYSDSTFGRKRLCIITKHPTSILETFKIIVKGRVFMVRAKELFMWNPLFLDVKEKVYTSENDSVHEEKNKDSQFHSSEDEGRKRECIVVK</sequence>
<evidence type="ECO:0000313" key="2">
    <source>
        <dbReference type="EMBL" id="GJT53179.1"/>
    </source>
</evidence>
<reference evidence="2" key="1">
    <citation type="journal article" date="2022" name="Int. J. Mol. Sci.">
        <title>Draft Genome of Tanacetum Coccineum: Genomic Comparison of Closely Related Tanacetum-Family Plants.</title>
        <authorList>
            <person name="Yamashiro T."/>
            <person name="Shiraishi A."/>
            <person name="Nakayama K."/>
            <person name="Satake H."/>
        </authorList>
    </citation>
    <scope>NUCLEOTIDE SEQUENCE</scope>
</reference>
<comment type="caution">
    <text evidence="2">The sequence shown here is derived from an EMBL/GenBank/DDBJ whole genome shotgun (WGS) entry which is preliminary data.</text>
</comment>
<dbReference type="Proteomes" id="UP001151760">
    <property type="component" value="Unassembled WGS sequence"/>
</dbReference>
<keyword evidence="3" id="KW-1185">Reference proteome</keyword>
<evidence type="ECO:0008006" key="4">
    <source>
        <dbReference type="Google" id="ProtNLM"/>
    </source>
</evidence>
<dbReference type="EMBL" id="BQNB010016563">
    <property type="protein sequence ID" value="GJT53179.1"/>
    <property type="molecule type" value="Genomic_DNA"/>
</dbReference>
<evidence type="ECO:0000313" key="3">
    <source>
        <dbReference type="Proteomes" id="UP001151760"/>
    </source>
</evidence>
<protein>
    <recommendedName>
        <fullName evidence="4">DUF4283 domain-containing protein</fullName>
    </recommendedName>
</protein>
<accession>A0ABQ5EQC9</accession>
<gene>
    <name evidence="2" type="ORF">Tco_0988233</name>
</gene>